<dbReference type="STRING" id="1036612.A0A1L9TFK4"/>
<dbReference type="OrthoDB" id="6418713at2759"/>
<dbReference type="Proteomes" id="UP000184356">
    <property type="component" value="Unassembled WGS sequence"/>
</dbReference>
<evidence type="ECO:0000256" key="5">
    <source>
        <dbReference type="ARBA" id="ARBA00022692"/>
    </source>
</evidence>
<name>A0A1L9TFK4_9EURO</name>
<evidence type="ECO:0000256" key="7">
    <source>
        <dbReference type="ARBA" id="ARBA00022989"/>
    </source>
</evidence>
<evidence type="ECO:0000256" key="8">
    <source>
        <dbReference type="ARBA" id="ARBA00023136"/>
    </source>
</evidence>
<gene>
    <name evidence="12" type="ORF">ASPSYDRAFT_90379</name>
</gene>
<evidence type="ECO:0000256" key="10">
    <source>
        <dbReference type="SAM" id="Phobius"/>
    </source>
</evidence>
<proteinExistence type="inferred from homology"/>
<feature type="transmembrane region" description="Helical" evidence="10">
    <location>
        <begin position="377"/>
        <end position="399"/>
    </location>
</feature>
<dbReference type="Pfam" id="PF03151">
    <property type="entry name" value="TPT"/>
    <property type="match status" value="1"/>
</dbReference>
<evidence type="ECO:0000313" key="13">
    <source>
        <dbReference type="Proteomes" id="UP000184356"/>
    </source>
</evidence>
<dbReference type="AlphaFoldDB" id="A0A1L9TFK4"/>
<dbReference type="VEuPathDB" id="FungiDB:ASPSYDRAFT_90379"/>
<dbReference type="RefSeq" id="XP_040701998.1">
    <property type="nucleotide sequence ID" value="XM_040852325.1"/>
</dbReference>
<comment type="similarity">
    <text evidence="3">Belongs to the TPT transporter family. SLC35D subfamily.</text>
</comment>
<keyword evidence="5 10" id="KW-0812">Transmembrane</keyword>
<feature type="compositionally biased region" description="Low complexity" evidence="9">
    <location>
        <begin position="262"/>
        <end position="287"/>
    </location>
</feature>
<keyword evidence="13" id="KW-1185">Reference proteome</keyword>
<evidence type="ECO:0000256" key="6">
    <source>
        <dbReference type="ARBA" id="ARBA00022824"/>
    </source>
</evidence>
<dbReference type="EMBL" id="KV878587">
    <property type="protein sequence ID" value="OJJ58192.1"/>
    <property type="molecule type" value="Genomic_DNA"/>
</dbReference>
<feature type="region of interest" description="Disordered" evidence="9">
    <location>
        <begin position="186"/>
        <end position="224"/>
    </location>
</feature>
<evidence type="ECO:0000259" key="11">
    <source>
        <dbReference type="Pfam" id="PF03151"/>
    </source>
</evidence>
<dbReference type="InterPro" id="IPR050186">
    <property type="entry name" value="TPT_transporter"/>
</dbReference>
<feature type="transmembrane region" description="Helical" evidence="10">
    <location>
        <begin position="43"/>
        <end position="62"/>
    </location>
</feature>
<feature type="region of interest" description="Disordered" evidence="9">
    <location>
        <begin position="240"/>
        <end position="305"/>
    </location>
</feature>
<evidence type="ECO:0000256" key="2">
    <source>
        <dbReference type="ARBA" id="ARBA00004477"/>
    </source>
</evidence>
<feature type="compositionally biased region" description="Pro residues" evidence="9">
    <location>
        <begin position="288"/>
        <end position="298"/>
    </location>
</feature>
<feature type="transmembrane region" description="Helical" evidence="10">
    <location>
        <begin position="411"/>
        <end position="429"/>
    </location>
</feature>
<accession>A0A1L9TFK4</accession>
<comment type="subcellular location">
    <subcellularLocation>
        <location evidence="2">Endoplasmic reticulum membrane</location>
        <topology evidence="2">Multi-pass membrane protein</topology>
    </subcellularLocation>
</comment>
<evidence type="ECO:0000256" key="9">
    <source>
        <dbReference type="SAM" id="MobiDB-lite"/>
    </source>
</evidence>
<keyword evidence="7 10" id="KW-1133">Transmembrane helix</keyword>
<keyword evidence="6" id="KW-0256">Endoplasmic reticulum</keyword>
<feature type="transmembrane region" description="Helical" evidence="10">
    <location>
        <begin position="82"/>
        <end position="107"/>
    </location>
</feature>
<organism evidence="12 13">
    <name type="scientific">Aspergillus sydowii CBS 593.65</name>
    <dbReference type="NCBI Taxonomy" id="1036612"/>
    <lineage>
        <taxon>Eukaryota</taxon>
        <taxon>Fungi</taxon>
        <taxon>Dikarya</taxon>
        <taxon>Ascomycota</taxon>
        <taxon>Pezizomycotina</taxon>
        <taxon>Eurotiomycetes</taxon>
        <taxon>Eurotiomycetidae</taxon>
        <taxon>Eurotiales</taxon>
        <taxon>Aspergillaceae</taxon>
        <taxon>Aspergillus</taxon>
        <taxon>Aspergillus subgen. Nidulantes</taxon>
    </lineage>
</organism>
<protein>
    <recommendedName>
        <fullName evidence="11">Sugar phosphate transporter domain-containing protein</fullName>
    </recommendedName>
</protein>
<feature type="compositionally biased region" description="Polar residues" evidence="9">
    <location>
        <begin position="201"/>
        <end position="211"/>
    </location>
</feature>
<dbReference type="InterPro" id="IPR004853">
    <property type="entry name" value="Sugar_P_trans_dom"/>
</dbReference>
<dbReference type="PANTHER" id="PTHR11132">
    <property type="entry name" value="SOLUTE CARRIER FAMILY 35"/>
    <property type="match status" value="1"/>
</dbReference>
<evidence type="ECO:0000313" key="12">
    <source>
        <dbReference type="EMBL" id="OJJ58192.1"/>
    </source>
</evidence>
<evidence type="ECO:0000256" key="1">
    <source>
        <dbReference type="ARBA" id="ARBA00003420"/>
    </source>
</evidence>
<dbReference type="GO" id="GO:0005789">
    <property type="term" value="C:endoplasmic reticulum membrane"/>
    <property type="evidence" value="ECO:0007669"/>
    <property type="project" value="UniProtKB-SubCell"/>
</dbReference>
<feature type="transmembrane region" description="Helical" evidence="10">
    <location>
        <begin position="12"/>
        <end position="31"/>
    </location>
</feature>
<evidence type="ECO:0000256" key="4">
    <source>
        <dbReference type="ARBA" id="ARBA00011182"/>
    </source>
</evidence>
<sequence>MSANPAASGRPWSVVLCTLNWIVWSNLTILFNKWILESTPFRYPILLTTWHLLFATLATQILARTTSLLATRFSVPMTPTHYMAKIAPIGILYSGSLVCSNTAYMYLNVGFIQMLKASGPVITLLTSALYRVTELTASKLLNIGVITASVALTVCSEIQFSWIGVAVQLAALVFDSMRLVLMQMLTSPSPSPSSPSPSSSDSTADVSTTAEDANEDEERGLERERVRVHEGILLERDGDEEACRISSRASPSIIESKGPSVSSSASLGTSTGAAGTLTGEGGSIPSSSPSPSPSPSPKPKPKVEPGKMDPLLSLYYTAPICALMNGVLAWRAEVVPFLQGQGQNQEQGQGQGQGQSQAQGQDESCAGLLGIVLQTGLGLLLLNACVGFMLNVAVFTLIGKTSGLTMTLVSIPKNILLIVASVVLWGTQISAVQGVGYSVALAGLVVYAGGGVYIARGYRRVGRCMGFGRRGRYDLVDEGKRKEGKGIF</sequence>
<dbReference type="GeneID" id="63768398"/>
<keyword evidence="8 10" id="KW-0472">Membrane</keyword>
<feature type="domain" description="Sugar phosphate transporter" evidence="11">
    <location>
        <begin position="15"/>
        <end position="181"/>
    </location>
</feature>
<reference evidence="13" key="1">
    <citation type="journal article" date="2017" name="Genome Biol.">
        <title>Comparative genomics reveals high biological diversity and specific adaptations in the industrially and medically important fungal genus Aspergillus.</title>
        <authorList>
            <person name="de Vries R.P."/>
            <person name="Riley R."/>
            <person name="Wiebenga A."/>
            <person name="Aguilar-Osorio G."/>
            <person name="Amillis S."/>
            <person name="Uchima C.A."/>
            <person name="Anderluh G."/>
            <person name="Asadollahi M."/>
            <person name="Askin M."/>
            <person name="Barry K."/>
            <person name="Battaglia E."/>
            <person name="Bayram O."/>
            <person name="Benocci T."/>
            <person name="Braus-Stromeyer S.A."/>
            <person name="Caldana C."/>
            <person name="Canovas D."/>
            <person name="Cerqueira G.C."/>
            <person name="Chen F."/>
            <person name="Chen W."/>
            <person name="Choi C."/>
            <person name="Clum A."/>
            <person name="Dos Santos R.A."/>
            <person name="Damasio A.R."/>
            <person name="Diallinas G."/>
            <person name="Emri T."/>
            <person name="Fekete E."/>
            <person name="Flipphi M."/>
            <person name="Freyberg S."/>
            <person name="Gallo A."/>
            <person name="Gournas C."/>
            <person name="Habgood R."/>
            <person name="Hainaut M."/>
            <person name="Harispe M.L."/>
            <person name="Henrissat B."/>
            <person name="Hilden K.S."/>
            <person name="Hope R."/>
            <person name="Hossain A."/>
            <person name="Karabika E."/>
            <person name="Karaffa L."/>
            <person name="Karanyi Z."/>
            <person name="Krasevec N."/>
            <person name="Kuo A."/>
            <person name="Kusch H."/>
            <person name="LaButti K."/>
            <person name="Lagendijk E.L."/>
            <person name="Lapidus A."/>
            <person name="Levasseur A."/>
            <person name="Lindquist E."/>
            <person name="Lipzen A."/>
            <person name="Logrieco A.F."/>
            <person name="MacCabe A."/>
            <person name="Maekelae M.R."/>
            <person name="Malavazi I."/>
            <person name="Melin P."/>
            <person name="Meyer V."/>
            <person name="Mielnichuk N."/>
            <person name="Miskei M."/>
            <person name="Molnar A.P."/>
            <person name="Mule G."/>
            <person name="Ngan C.Y."/>
            <person name="Orejas M."/>
            <person name="Orosz E."/>
            <person name="Ouedraogo J.P."/>
            <person name="Overkamp K.M."/>
            <person name="Park H.-S."/>
            <person name="Perrone G."/>
            <person name="Piumi F."/>
            <person name="Punt P.J."/>
            <person name="Ram A.F."/>
            <person name="Ramon A."/>
            <person name="Rauscher S."/>
            <person name="Record E."/>
            <person name="Riano-Pachon D.M."/>
            <person name="Robert V."/>
            <person name="Roehrig J."/>
            <person name="Ruller R."/>
            <person name="Salamov A."/>
            <person name="Salih N.S."/>
            <person name="Samson R.A."/>
            <person name="Sandor E."/>
            <person name="Sanguinetti M."/>
            <person name="Schuetze T."/>
            <person name="Sepcic K."/>
            <person name="Shelest E."/>
            <person name="Sherlock G."/>
            <person name="Sophianopoulou V."/>
            <person name="Squina F.M."/>
            <person name="Sun H."/>
            <person name="Susca A."/>
            <person name="Todd R.B."/>
            <person name="Tsang A."/>
            <person name="Unkles S.E."/>
            <person name="van de Wiele N."/>
            <person name="van Rossen-Uffink D."/>
            <person name="Oliveira J.V."/>
            <person name="Vesth T.C."/>
            <person name="Visser J."/>
            <person name="Yu J.-H."/>
            <person name="Zhou M."/>
            <person name="Andersen M.R."/>
            <person name="Archer D.B."/>
            <person name="Baker S.E."/>
            <person name="Benoit I."/>
            <person name="Brakhage A.A."/>
            <person name="Braus G.H."/>
            <person name="Fischer R."/>
            <person name="Frisvad J.C."/>
            <person name="Goldman G.H."/>
            <person name="Houbraken J."/>
            <person name="Oakley B."/>
            <person name="Pocsi I."/>
            <person name="Scazzocchio C."/>
            <person name="Seiboth B."/>
            <person name="vanKuyk P.A."/>
            <person name="Wortman J."/>
            <person name="Dyer P.S."/>
            <person name="Grigoriev I.V."/>
        </authorList>
    </citation>
    <scope>NUCLEOTIDE SEQUENCE [LARGE SCALE GENOMIC DNA]</scope>
    <source>
        <strain evidence="13">CBS 593.65</strain>
    </source>
</reference>
<feature type="transmembrane region" description="Helical" evidence="10">
    <location>
        <begin position="435"/>
        <end position="455"/>
    </location>
</feature>
<comment type="subunit">
    <text evidence="4">Homooligomer.</text>
</comment>
<comment type="function">
    <text evidence="1">Involved in the import of GDP-mannose from the cytoplasm into the Golgi lumen.</text>
</comment>
<evidence type="ECO:0000256" key="3">
    <source>
        <dbReference type="ARBA" id="ARBA00010425"/>
    </source>
</evidence>